<dbReference type="PANTHER" id="PTHR48475">
    <property type="entry name" value="RIBONUCLEASE H"/>
    <property type="match status" value="1"/>
</dbReference>
<evidence type="ECO:0000313" key="2">
    <source>
        <dbReference type="Proteomes" id="UP000288805"/>
    </source>
</evidence>
<reference evidence="1 2" key="1">
    <citation type="journal article" date="2018" name="PLoS Genet.">
        <title>Population sequencing reveals clonal diversity and ancestral inbreeding in the grapevine cultivar Chardonnay.</title>
        <authorList>
            <person name="Roach M.J."/>
            <person name="Johnson D.L."/>
            <person name="Bohlmann J."/>
            <person name="van Vuuren H.J."/>
            <person name="Jones S.J."/>
            <person name="Pretorius I.S."/>
            <person name="Schmidt S.A."/>
            <person name="Borneman A.R."/>
        </authorList>
    </citation>
    <scope>NUCLEOTIDE SEQUENCE [LARGE SCALE GENOMIC DNA]</scope>
    <source>
        <strain evidence="2">cv. Chardonnay</strain>
        <tissue evidence="1">Leaf</tissue>
    </source>
</reference>
<dbReference type="Gene3D" id="3.30.70.270">
    <property type="match status" value="2"/>
</dbReference>
<evidence type="ECO:0000313" key="1">
    <source>
        <dbReference type="EMBL" id="RVW43585.1"/>
    </source>
</evidence>
<evidence type="ECO:0008006" key="3">
    <source>
        <dbReference type="Google" id="ProtNLM"/>
    </source>
</evidence>
<dbReference type="EMBL" id="QGNW01001374">
    <property type="protein sequence ID" value="RVW43585.1"/>
    <property type="molecule type" value="Genomic_DNA"/>
</dbReference>
<sequence length="948" mass="108746">MDHIKQRIRQLRVSDSSVVWDDLDSILVVNLLAKFKMFDIERYTSVGCPCIHLQLYTLYDVEDGILRGLWSDSSLVDAKGKKLVGGQRSNVGTITSTSQRPLRHHQPIPQPIGTYISYSPHQYRPQAPPQLYDQTYLIPHTSTAELPKALQASSLFALKTPKQFSQLGMSLRQALRKLNDIGLLTLLALNSYFTYSISTGQRQHFMDFTEPGDHIHMLSWDDSKPEPIVVDENYVVDGVISNPQASTPFRLVPDTALVRLTTVRSLIRPCYSIRSPFILSQDLDETVIRMFNTSSMEASSSIYPSRQWIYPERLLASMVALDMMESMSFLPSLGLGRHQHGFGEFIAIVDHDTPFGLNFVPTEADYRYMALLHKEKLRARLFHMSFDYLIHPYRMSLIDYFPIAAYFLEETNEYGTFVEIVDMIDEAIPRYEYSDEMLMVDMSQITDDVKPVTASPLNLFGVLAIKMVEDVQFVPTPGLLTIVAHDDDVLEGVISLVVIFDIDDEIVQHDSDEDSSSTSDLSPSDQRVSLATRDAEIVDFAIIDQPKELMVGLDLSTNERDNLIQLPRSYLDVFAWSYEDMLGLDPSIVQHHLPLLPHVRPVKQKLRRLHPCWSLQVRVYVDFQDLNKASSKDDFLLPHIDMLVDSTSDSVWIEEYRSYLPESTNHHFHDMMHRDVEIEIESQETHFLSDFGKLLGYMVSERGIKTNPDKIRVILDMPTSNIEREIRGFLGRLQYINRFIARLTDICELILRLLKKSQATIWDDKCQRAFERIKEYLLSPSVLVSPIPASLPVSNGRAIDDDCPNEDIDVVTSLFVRLAFFDRHSTMNNIIEYEAYILGLETALELGIRRMEVFGDSNLFVDALATLASMIDIPTDIIVRLLLIESRFILVYCYLIDETELDDGLPWYDDIYQFLRFDTYHEAATTKDKRALRQLATRFVISGKTLYR</sequence>
<proteinExistence type="predicted"/>
<protein>
    <recommendedName>
        <fullName evidence="3">RNase H type-1 domain-containing protein</fullName>
    </recommendedName>
</protein>
<dbReference type="InterPro" id="IPR043502">
    <property type="entry name" value="DNA/RNA_pol_sf"/>
</dbReference>
<comment type="caution">
    <text evidence="1">The sequence shown here is derived from an EMBL/GenBank/DDBJ whole genome shotgun (WGS) entry which is preliminary data.</text>
</comment>
<dbReference type="GO" id="GO:0003676">
    <property type="term" value="F:nucleic acid binding"/>
    <property type="evidence" value="ECO:0007669"/>
    <property type="project" value="InterPro"/>
</dbReference>
<organism evidence="1 2">
    <name type="scientific">Vitis vinifera</name>
    <name type="common">Grape</name>
    <dbReference type="NCBI Taxonomy" id="29760"/>
    <lineage>
        <taxon>Eukaryota</taxon>
        <taxon>Viridiplantae</taxon>
        <taxon>Streptophyta</taxon>
        <taxon>Embryophyta</taxon>
        <taxon>Tracheophyta</taxon>
        <taxon>Spermatophyta</taxon>
        <taxon>Magnoliopsida</taxon>
        <taxon>eudicotyledons</taxon>
        <taxon>Gunneridae</taxon>
        <taxon>Pentapetalae</taxon>
        <taxon>rosids</taxon>
        <taxon>Vitales</taxon>
        <taxon>Vitaceae</taxon>
        <taxon>Viteae</taxon>
        <taxon>Vitis</taxon>
    </lineage>
</organism>
<name>A0A438E735_VITVI</name>
<dbReference type="SUPFAM" id="SSF56672">
    <property type="entry name" value="DNA/RNA polymerases"/>
    <property type="match status" value="1"/>
</dbReference>
<dbReference type="InterPro" id="IPR036397">
    <property type="entry name" value="RNaseH_sf"/>
</dbReference>
<dbReference type="PANTHER" id="PTHR48475:SF1">
    <property type="entry name" value="RNASE H TYPE-1 DOMAIN-CONTAINING PROTEIN"/>
    <property type="match status" value="1"/>
</dbReference>
<accession>A0A438E735</accession>
<dbReference type="Gene3D" id="3.30.420.10">
    <property type="entry name" value="Ribonuclease H-like superfamily/Ribonuclease H"/>
    <property type="match status" value="1"/>
</dbReference>
<dbReference type="InterPro" id="IPR043128">
    <property type="entry name" value="Rev_trsase/Diguanyl_cyclase"/>
</dbReference>
<dbReference type="Proteomes" id="UP000288805">
    <property type="component" value="Unassembled WGS sequence"/>
</dbReference>
<dbReference type="AlphaFoldDB" id="A0A438E735"/>
<gene>
    <name evidence="1" type="ORF">CK203_097564</name>
</gene>